<feature type="chain" id="PRO_5046521247" description="Transmembrane protein" evidence="1">
    <location>
        <begin position="20"/>
        <end position="106"/>
    </location>
</feature>
<dbReference type="EMBL" id="JAAAXJ010000001">
    <property type="protein sequence ID" value="NBJ23040.1"/>
    <property type="molecule type" value="Genomic_DNA"/>
</dbReference>
<evidence type="ECO:0008006" key="4">
    <source>
        <dbReference type="Google" id="ProtNLM"/>
    </source>
</evidence>
<name>A0ABW9YST2_9HYPH</name>
<evidence type="ECO:0000313" key="2">
    <source>
        <dbReference type="EMBL" id="NBJ23040.1"/>
    </source>
</evidence>
<accession>A0ABW9YST2</accession>
<evidence type="ECO:0000313" key="3">
    <source>
        <dbReference type="Proteomes" id="UP000818323"/>
    </source>
</evidence>
<feature type="signal peptide" evidence="1">
    <location>
        <begin position="1"/>
        <end position="19"/>
    </location>
</feature>
<keyword evidence="3" id="KW-1185">Reference proteome</keyword>
<comment type="caution">
    <text evidence="2">The sequence shown here is derived from an EMBL/GenBank/DDBJ whole genome shotgun (WGS) entry which is preliminary data.</text>
</comment>
<dbReference type="RefSeq" id="WP_161721639.1">
    <property type="nucleotide sequence ID" value="NZ_JAAAXI010000002.1"/>
</dbReference>
<protein>
    <recommendedName>
        <fullName evidence="4">Transmembrane protein</fullName>
    </recommendedName>
</protein>
<sequence>MKKVLVTISVALLAATSFAGSADARPGKGKGHAYGHVKHHKAERYVVKRRNNNNAAIAAGITGAILGGALATTARPAYRTYEQPSYRVYEAPRRSYYREEYYDYDY</sequence>
<keyword evidence="1" id="KW-0732">Signal</keyword>
<organism evidence="2 3">
    <name type="scientific">Microvirga arsenatis</name>
    <dbReference type="NCBI Taxonomy" id="2692265"/>
    <lineage>
        <taxon>Bacteria</taxon>
        <taxon>Pseudomonadati</taxon>
        <taxon>Pseudomonadota</taxon>
        <taxon>Alphaproteobacteria</taxon>
        <taxon>Hyphomicrobiales</taxon>
        <taxon>Methylobacteriaceae</taxon>
        <taxon>Microvirga</taxon>
    </lineage>
</organism>
<gene>
    <name evidence="2" type="ORF">GR303_01530</name>
</gene>
<dbReference type="Proteomes" id="UP000818323">
    <property type="component" value="Unassembled WGS sequence"/>
</dbReference>
<evidence type="ECO:0000256" key="1">
    <source>
        <dbReference type="SAM" id="SignalP"/>
    </source>
</evidence>
<proteinExistence type="predicted"/>
<reference evidence="2 3" key="1">
    <citation type="submission" date="2020-01" db="EMBL/GenBank/DDBJ databases">
        <title>Microvirga sp. nov., an arsenate reduction bacterium isolated from Tibet hotspring sediments.</title>
        <authorList>
            <person name="Yuan C.-G."/>
        </authorList>
    </citation>
    <scope>NUCLEOTIDE SEQUENCE [LARGE SCALE GENOMIC DNA]</scope>
    <source>
        <strain evidence="2 3">SYSU G3D203</strain>
    </source>
</reference>